<name>A0A2H0QTF1_9BACT</name>
<sequence>MPLAYNQKYYDDTNLTQLRPRVVAFKTYKTKDGTLIGLFQGNRGVRPDIDFVIKVLVPGVEKVLTPPTHTFWVVDLLLKIPQYRDDVRSIVQYYIDFYERTTPFTSVEERDNYQLETVEEITTRFAHIEQPYTLSLDYVAIVIELFCKNEKINPGAYMFRNLLLTLRDYVDGNKHYTEVLQSAMPGFR</sequence>
<comment type="caution">
    <text evidence="1">The sequence shown here is derived from an EMBL/GenBank/DDBJ whole genome shotgun (WGS) entry which is preliminary data.</text>
</comment>
<accession>A0A2H0QTF1</accession>
<evidence type="ECO:0000313" key="2">
    <source>
        <dbReference type="Proteomes" id="UP000231333"/>
    </source>
</evidence>
<dbReference type="EMBL" id="PCXL01000021">
    <property type="protein sequence ID" value="PIR37540.1"/>
    <property type="molecule type" value="Genomic_DNA"/>
</dbReference>
<reference evidence="1 2" key="1">
    <citation type="submission" date="2017-09" db="EMBL/GenBank/DDBJ databases">
        <title>Depth-based differentiation of microbial function through sediment-hosted aquifers and enrichment of novel symbionts in the deep terrestrial subsurface.</title>
        <authorList>
            <person name="Probst A.J."/>
            <person name="Ladd B."/>
            <person name="Jarett J.K."/>
            <person name="Geller-Mcgrath D.E."/>
            <person name="Sieber C.M."/>
            <person name="Emerson J.B."/>
            <person name="Anantharaman K."/>
            <person name="Thomas B.C."/>
            <person name="Malmstrom R."/>
            <person name="Stieglmeier M."/>
            <person name="Klingl A."/>
            <person name="Woyke T."/>
            <person name="Ryan C.M."/>
            <person name="Banfield J.F."/>
        </authorList>
    </citation>
    <scope>NUCLEOTIDE SEQUENCE [LARGE SCALE GENOMIC DNA]</scope>
    <source>
        <strain evidence="1">CG10_big_fil_rev_8_21_14_0_10_42_12</strain>
    </source>
</reference>
<dbReference type="Proteomes" id="UP000231333">
    <property type="component" value="Unassembled WGS sequence"/>
</dbReference>
<dbReference type="AlphaFoldDB" id="A0A2H0QTF1"/>
<protein>
    <submittedName>
        <fullName evidence="1">Uncharacterized protein</fullName>
    </submittedName>
</protein>
<gene>
    <name evidence="1" type="ORF">COV34_03180</name>
</gene>
<proteinExistence type="predicted"/>
<organism evidence="1 2">
    <name type="scientific">Candidatus Zambryskibacteria bacterium CG10_big_fil_rev_8_21_14_0_10_42_12</name>
    <dbReference type="NCBI Taxonomy" id="1975115"/>
    <lineage>
        <taxon>Bacteria</taxon>
        <taxon>Candidatus Zambryskiibacteriota</taxon>
    </lineage>
</organism>
<evidence type="ECO:0000313" key="1">
    <source>
        <dbReference type="EMBL" id="PIR37540.1"/>
    </source>
</evidence>